<accession>A0A2P8HCC0</accession>
<proteinExistence type="predicted"/>
<keyword evidence="2" id="KW-1185">Reference proteome</keyword>
<organism evidence="1 2">
    <name type="scientific">Chitinophaga niastensis</name>
    <dbReference type="NCBI Taxonomy" id="536980"/>
    <lineage>
        <taxon>Bacteria</taxon>
        <taxon>Pseudomonadati</taxon>
        <taxon>Bacteroidota</taxon>
        <taxon>Chitinophagia</taxon>
        <taxon>Chitinophagales</taxon>
        <taxon>Chitinophagaceae</taxon>
        <taxon>Chitinophaga</taxon>
    </lineage>
</organism>
<reference evidence="1 2" key="1">
    <citation type="submission" date="2018-03" db="EMBL/GenBank/DDBJ databases">
        <title>Genomic Encyclopedia of Archaeal and Bacterial Type Strains, Phase II (KMG-II): from individual species to whole genera.</title>
        <authorList>
            <person name="Goeker M."/>
        </authorList>
    </citation>
    <scope>NUCLEOTIDE SEQUENCE [LARGE SCALE GENOMIC DNA]</scope>
    <source>
        <strain evidence="1 2">DSM 24859</strain>
    </source>
</reference>
<protein>
    <submittedName>
        <fullName evidence="1">Uncharacterized protein</fullName>
    </submittedName>
</protein>
<sequence length="85" mass="10032">MMDHSKVIFPVKPYQPIMLHRKYQAKLNEIAKYITRYPEQPDIVEHLCMEFQVAKELLEVPFEQEFNISLADFVIRAGITKIPVI</sequence>
<evidence type="ECO:0000313" key="2">
    <source>
        <dbReference type="Proteomes" id="UP000240971"/>
    </source>
</evidence>
<name>A0A2P8HCC0_CHINA</name>
<dbReference type="RefSeq" id="WP_106530788.1">
    <property type="nucleotide sequence ID" value="NZ_PYAW01000007.1"/>
</dbReference>
<comment type="caution">
    <text evidence="1">The sequence shown here is derived from an EMBL/GenBank/DDBJ whole genome shotgun (WGS) entry which is preliminary data.</text>
</comment>
<evidence type="ECO:0000313" key="1">
    <source>
        <dbReference type="EMBL" id="PSL43812.1"/>
    </source>
</evidence>
<dbReference type="AlphaFoldDB" id="A0A2P8HCC0"/>
<dbReference type="Proteomes" id="UP000240971">
    <property type="component" value="Unassembled WGS sequence"/>
</dbReference>
<gene>
    <name evidence="1" type="ORF">CLV51_107123</name>
</gene>
<dbReference type="OrthoDB" id="636811at2"/>
<dbReference type="EMBL" id="PYAW01000007">
    <property type="protein sequence ID" value="PSL43812.1"/>
    <property type="molecule type" value="Genomic_DNA"/>
</dbReference>